<comment type="caution">
    <text evidence="4">The sequence shown here is derived from an EMBL/GenBank/DDBJ whole genome shotgun (WGS) entry which is preliminary data.</text>
</comment>
<dbReference type="OrthoDB" id="89349at2759"/>
<dbReference type="AlphaFoldDB" id="A0A9W4UIJ5"/>
<gene>
    <name evidence="4" type="ORF">PDIGIT_LOCUS9729</name>
</gene>
<dbReference type="Gene3D" id="2.60.120.180">
    <property type="match status" value="1"/>
</dbReference>
<sequence length="239" mass="26385">MKATTFALAALAPVALAQQSTLCGQYDYYAASGYEFNNNNWGKGSASSGSQCTYVDSASSSGVRWHTTWEWQGGQDNVKAYPYSGRQIQKKPISQYSNLQTNTQWSYDNTNIRANVAYDLFTAADVNHATSSGDYELMVWLGRFGNVYPIGQSQGQVNVAGRNWELFYGYNGAMQVYSFIPSSPINSFNANLKDFFTYLTNSKGFPASQQNLITYQFGTEPFTGGKATLTVNQWSAEAS</sequence>
<evidence type="ECO:0008006" key="6">
    <source>
        <dbReference type="Google" id="ProtNLM"/>
    </source>
</evidence>
<name>A0A9W4UIJ5_9PLEO</name>
<feature type="chain" id="PRO_5040992507" description="Endoglucanase" evidence="3">
    <location>
        <begin position="18"/>
        <end position="239"/>
    </location>
</feature>
<keyword evidence="2" id="KW-0378">Hydrolase</keyword>
<proteinExistence type="inferred from homology"/>
<reference evidence="4" key="1">
    <citation type="submission" date="2023-01" db="EMBL/GenBank/DDBJ databases">
        <authorList>
            <person name="Van Ghelder C."/>
            <person name="Rancurel C."/>
        </authorList>
    </citation>
    <scope>NUCLEOTIDE SEQUENCE</scope>
    <source>
        <strain evidence="4">CNCM I-4278</strain>
    </source>
</reference>
<dbReference type="PANTHER" id="PTHR34002:SF10">
    <property type="entry name" value="PUTATIVE-RELATED"/>
    <property type="match status" value="1"/>
</dbReference>
<dbReference type="GO" id="GO:0008810">
    <property type="term" value="F:cellulase activity"/>
    <property type="evidence" value="ECO:0007669"/>
    <property type="project" value="InterPro"/>
</dbReference>
<evidence type="ECO:0000256" key="1">
    <source>
        <dbReference type="ARBA" id="ARBA00005519"/>
    </source>
</evidence>
<dbReference type="Pfam" id="PF01670">
    <property type="entry name" value="Glyco_hydro_12"/>
    <property type="match status" value="1"/>
</dbReference>
<keyword evidence="3" id="KW-0732">Signal</keyword>
<protein>
    <recommendedName>
        <fullName evidence="6">Endoglucanase</fullName>
    </recommendedName>
</protein>
<dbReference type="InterPro" id="IPR013320">
    <property type="entry name" value="ConA-like_dom_sf"/>
</dbReference>
<dbReference type="InterPro" id="IPR002594">
    <property type="entry name" value="GH12"/>
</dbReference>
<evidence type="ECO:0000313" key="5">
    <source>
        <dbReference type="Proteomes" id="UP001152607"/>
    </source>
</evidence>
<evidence type="ECO:0000313" key="4">
    <source>
        <dbReference type="EMBL" id="CAI6336625.1"/>
    </source>
</evidence>
<dbReference type="Proteomes" id="UP001152607">
    <property type="component" value="Unassembled WGS sequence"/>
</dbReference>
<dbReference type="EMBL" id="CAOQHR010000006">
    <property type="protein sequence ID" value="CAI6336625.1"/>
    <property type="molecule type" value="Genomic_DNA"/>
</dbReference>
<accession>A0A9W4UIJ5</accession>
<comment type="similarity">
    <text evidence="1 2">Belongs to the glycosyl hydrolase 12 (cellulase H) family.</text>
</comment>
<dbReference type="SUPFAM" id="SSF49899">
    <property type="entry name" value="Concanavalin A-like lectins/glucanases"/>
    <property type="match status" value="1"/>
</dbReference>
<keyword evidence="2" id="KW-0624">Polysaccharide degradation</keyword>
<keyword evidence="5" id="KW-1185">Reference proteome</keyword>
<dbReference type="PANTHER" id="PTHR34002">
    <property type="entry name" value="BLR1656 PROTEIN"/>
    <property type="match status" value="1"/>
</dbReference>
<dbReference type="GO" id="GO:0000272">
    <property type="term" value="P:polysaccharide catabolic process"/>
    <property type="evidence" value="ECO:0007669"/>
    <property type="project" value="UniProtKB-KW"/>
</dbReference>
<keyword evidence="2" id="KW-0119">Carbohydrate metabolism</keyword>
<evidence type="ECO:0000256" key="3">
    <source>
        <dbReference type="SAM" id="SignalP"/>
    </source>
</evidence>
<keyword evidence="2" id="KW-0326">Glycosidase</keyword>
<dbReference type="InterPro" id="IPR013319">
    <property type="entry name" value="GH11/12"/>
</dbReference>
<organism evidence="4 5">
    <name type="scientific">Periconia digitata</name>
    <dbReference type="NCBI Taxonomy" id="1303443"/>
    <lineage>
        <taxon>Eukaryota</taxon>
        <taxon>Fungi</taxon>
        <taxon>Dikarya</taxon>
        <taxon>Ascomycota</taxon>
        <taxon>Pezizomycotina</taxon>
        <taxon>Dothideomycetes</taxon>
        <taxon>Pleosporomycetidae</taxon>
        <taxon>Pleosporales</taxon>
        <taxon>Massarineae</taxon>
        <taxon>Periconiaceae</taxon>
        <taxon>Periconia</taxon>
    </lineage>
</organism>
<feature type="signal peptide" evidence="3">
    <location>
        <begin position="1"/>
        <end position="17"/>
    </location>
</feature>
<evidence type="ECO:0000256" key="2">
    <source>
        <dbReference type="RuleBase" id="RU361163"/>
    </source>
</evidence>